<dbReference type="Gene3D" id="2.115.10.20">
    <property type="entry name" value="Glycosyl hydrolase domain, family 43"/>
    <property type="match status" value="1"/>
</dbReference>
<accession>A0AAE3FH16</accession>
<dbReference type="PANTHER" id="PTHR42812:SF14">
    <property type="entry name" value="SECRETED PROTEIN"/>
    <property type="match status" value="1"/>
</dbReference>
<evidence type="ECO:0000256" key="3">
    <source>
        <dbReference type="ARBA" id="ARBA00023295"/>
    </source>
</evidence>
<dbReference type="EMBL" id="JALEMU010000082">
    <property type="protein sequence ID" value="MCI5755683.1"/>
    <property type="molecule type" value="Genomic_DNA"/>
</dbReference>
<name>A0AAE3FH16_9BACT</name>
<dbReference type="PANTHER" id="PTHR42812">
    <property type="entry name" value="BETA-XYLOSIDASE"/>
    <property type="match status" value="1"/>
</dbReference>
<keyword evidence="3 5" id="KW-0326">Glycosidase</keyword>
<dbReference type="AlphaFoldDB" id="A0AAE3FH16"/>
<sequence>MTNLNCTENRPVLSKRDSIVTLKTAPVSARDPFVLHHDGVYYVYISGWTVMRSLKDDLASGFTQPEDCVAVPADFVENKWAPEVHEYRGRFYMITTYKSARTGHRGCAVFAADHPAKTFNLISGGPVTPADWDAIDGTLYIDEEGQPWMVFVHEWTSTDDGIGRMACAKLSDDLTHFISEPVELFRADDPSWTDHCVTDGCFLYRTKGEKLLMIWSNWDSEGYAVGVAESTSGLVTGPWVQKDELLYSKAYTGEYDGGHGMIFTDGKGQLWMSMHSPNAETADGRLETPVLIPLKEENDALVWDTLDRGMN</sequence>
<protein>
    <submittedName>
        <fullName evidence="6">Family 43 glycosylhydrolase</fullName>
    </submittedName>
</protein>
<evidence type="ECO:0000313" key="7">
    <source>
        <dbReference type="Proteomes" id="UP001139365"/>
    </source>
</evidence>
<dbReference type="InterPro" id="IPR023296">
    <property type="entry name" value="Glyco_hydro_beta-prop_sf"/>
</dbReference>
<evidence type="ECO:0000256" key="5">
    <source>
        <dbReference type="RuleBase" id="RU361187"/>
    </source>
</evidence>
<dbReference type="Proteomes" id="UP001139365">
    <property type="component" value="Unassembled WGS sequence"/>
</dbReference>
<feature type="site" description="Important for catalytic activity, responsible for pKa modulation of the active site Glu and correct orientation of both the proton donor and substrate" evidence="4">
    <location>
        <position position="136"/>
    </location>
</feature>
<organism evidence="6 7">
    <name type="scientific">Candidatus Colimorpha enterica</name>
    <dbReference type="NCBI Taxonomy" id="3083063"/>
    <lineage>
        <taxon>Bacteria</taxon>
        <taxon>Pseudomonadati</taxon>
        <taxon>Bacteroidota</taxon>
        <taxon>Bacteroidia</taxon>
        <taxon>Bacteroidales</taxon>
        <taxon>Candidatus Colimorpha</taxon>
    </lineage>
</organism>
<evidence type="ECO:0000256" key="1">
    <source>
        <dbReference type="ARBA" id="ARBA00009865"/>
    </source>
</evidence>
<reference evidence="6 7" key="1">
    <citation type="submission" date="2022-03" db="EMBL/GenBank/DDBJ databases">
        <title>Metagenome-assembled genomes from swine fecal metagenomes.</title>
        <authorList>
            <person name="Holman D.B."/>
            <person name="Kommadath A."/>
        </authorList>
    </citation>
    <scope>NUCLEOTIDE SEQUENCE [LARGE SCALE GENOMIC DNA]</scope>
    <source>
        <strain evidence="6">SUG147</strain>
    </source>
</reference>
<evidence type="ECO:0000256" key="2">
    <source>
        <dbReference type="ARBA" id="ARBA00022801"/>
    </source>
</evidence>
<dbReference type="InterPro" id="IPR051795">
    <property type="entry name" value="Glycosyl_Hydrlase_43"/>
</dbReference>
<evidence type="ECO:0000256" key="4">
    <source>
        <dbReference type="PIRSR" id="PIRSR606710-2"/>
    </source>
</evidence>
<dbReference type="Pfam" id="PF04616">
    <property type="entry name" value="Glyco_hydro_43"/>
    <property type="match status" value="1"/>
</dbReference>
<dbReference type="InterPro" id="IPR006710">
    <property type="entry name" value="Glyco_hydro_43"/>
</dbReference>
<dbReference type="GO" id="GO:0005975">
    <property type="term" value="P:carbohydrate metabolic process"/>
    <property type="evidence" value="ECO:0007669"/>
    <property type="project" value="InterPro"/>
</dbReference>
<proteinExistence type="inferred from homology"/>
<keyword evidence="2 5" id="KW-0378">Hydrolase</keyword>
<evidence type="ECO:0000313" key="6">
    <source>
        <dbReference type="EMBL" id="MCI5755683.1"/>
    </source>
</evidence>
<dbReference type="SUPFAM" id="SSF75005">
    <property type="entry name" value="Arabinanase/levansucrase/invertase"/>
    <property type="match status" value="1"/>
</dbReference>
<gene>
    <name evidence="6" type="ORF">MR241_05260</name>
</gene>
<dbReference type="GO" id="GO:0004553">
    <property type="term" value="F:hydrolase activity, hydrolyzing O-glycosyl compounds"/>
    <property type="evidence" value="ECO:0007669"/>
    <property type="project" value="InterPro"/>
</dbReference>
<comment type="similarity">
    <text evidence="1 5">Belongs to the glycosyl hydrolase 43 family.</text>
</comment>
<comment type="caution">
    <text evidence="6">The sequence shown here is derived from an EMBL/GenBank/DDBJ whole genome shotgun (WGS) entry which is preliminary data.</text>
</comment>